<dbReference type="PROSITE" id="PS51257">
    <property type="entry name" value="PROKAR_LIPOPROTEIN"/>
    <property type="match status" value="1"/>
</dbReference>
<dbReference type="CDD" id="cd13585">
    <property type="entry name" value="PBP2_TMBP_like"/>
    <property type="match status" value="1"/>
</dbReference>
<dbReference type="InterPro" id="IPR006059">
    <property type="entry name" value="SBP"/>
</dbReference>
<dbReference type="Pfam" id="PF01547">
    <property type="entry name" value="SBP_bac_1"/>
    <property type="match status" value="1"/>
</dbReference>
<sequence length="503" mass="54767">MRKTKKAAALLLAFVMGLSVAGCGVNVSSKEDSKTEETAKEETANEVVETGKDEKVTLKIVDWSDSTKVRREAFHQKFMEENPNVTIEYTVLTADQFTETVVSAIKAGNAPDLFPLPGGVKLSTAVEENWYQPMNSYVTDDFLASFSEGSLNEGITTLNGEVYTLPEAANIINTLMFYNKGVLEQAGISEDKLPKTWSEFKEVCEKITKAGNGQYFGIIDSGAQVNRLELFVRSLASLAGGKTSDISQIMLVDGKNTMNSEAMVKAMDFYNGLVKDGSFHPNSSTLKAPEARALFAQNQAAFIVQGAWCISTWRNENPDLDFGVMALPTPDDGAKGKLPYVGAQAWMGISADCEHPDVAAKYLMALYSEDYQSGLVEDGGFVSVIDAVNAEYMTDEVMLDYYKLNKEAAALAPDPIVANPDTAKVYAEVQAITPSLGQIVQGVLAQSVDYKAEIATLSDKTQAEWERAVKAVADGGAAVSLDDFEFDNWDAMKNYTAEMYEAR</sequence>
<dbReference type="Gene3D" id="3.40.190.10">
    <property type="entry name" value="Periplasmic binding protein-like II"/>
    <property type="match status" value="1"/>
</dbReference>
<accession>A0A1D3TU16</accession>
<keyword evidence="3" id="KW-1185">Reference proteome</keyword>
<dbReference type="Proteomes" id="UP000199315">
    <property type="component" value="Unassembled WGS sequence"/>
</dbReference>
<dbReference type="SUPFAM" id="SSF53850">
    <property type="entry name" value="Periplasmic binding protein-like II"/>
    <property type="match status" value="1"/>
</dbReference>
<dbReference type="STRING" id="1619234.SAMN05421730_101146"/>
<reference evidence="2 3" key="1">
    <citation type="submission" date="2016-09" db="EMBL/GenBank/DDBJ databases">
        <authorList>
            <person name="Capua I."/>
            <person name="De Benedictis P."/>
            <person name="Joannis T."/>
            <person name="Lombin L.H."/>
            <person name="Cattoli G."/>
        </authorList>
    </citation>
    <scope>NUCLEOTIDE SEQUENCE [LARGE SCALE GENOMIC DNA]</scope>
    <source>
        <strain evidence="2 3">GluBS11</strain>
    </source>
</reference>
<feature type="signal peptide" evidence="1">
    <location>
        <begin position="1"/>
        <end position="21"/>
    </location>
</feature>
<feature type="chain" id="PRO_5038947338" evidence="1">
    <location>
        <begin position="22"/>
        <end position="503"/>
    </location>
</feature>
<evidence type="ECO:0000256" key="1">
    <source>
        <dbReference type="SAM" id="SignalP"/>
    </source>
</evidence>
<dbReference type="PANTHER" id="PTHR43649">
    <property type="entry name" value="ARABINOSE-BINDING PROTEIN-RELATED"/>
    <property type="match status" value="1"/>
</dbReference>
<dbReference type="InterPro" id="IPR050490">
    <property type="entry name" value="Bact_solute-bd_prot1"/>
</dbReference>
<evidence type="ECO:0000313" key="2">
    <source>
        <dbReference type="EMBL" id="SCP97516.1"/>
    </source>
</evidence>
<dbReference type="OrthoDB" id="383712at2"/>
<protein>
    <submittedName>
        <fullName evidence="2">ABC-type glycerol-3-phosphate transport system, substrate-binding protein</fullName>
    </submittedName>
</protein>
<dbReference type="RefSeq" id="WP_091233702.1">
    <property type="nucleotide sequence ID" value="NZ_FMKA01000011.1"/>
</dbReference>
<dbReference type="EMBL" id="FMKA01000011">
    <property type="protein sequence ID" value="SCP97516.1"/>
    <property type="molecule type" value="Genomic_DNA"/>
</dbReference>
<organism evidence="2 3">
    <name type="scientific">Anaerobium acetethylicum</name>
    <dbReference type="NCBI Taxonomy" id="1619234"/>
    <lineage>
        <taxon>Bacteria</taxon>
        <taxon>Bacillati</taxon>
        <taxon>Bacillota</taxon>
        <taxon>Clostridia</taxon>
        <taxon>Lachnospirales</taxon>
        <taxon>Lachnospiraceae</taxon>
        <taxon>Anaerobium</taxon>
    </lineage>
</organism>
<dbReference type="AlphaFoldDB" id="A0A1D3TU16"/>
<gene>
    <name evidence="2" type="ORF">SAMN05421730_101146</name>
</gene>
<evidence type="ECO:0000313" key="3">
    <source>
        <dbReference type="Proteomes" id="UP000199315"/>
    </source>
</evidence>
<name>A0A1D3TU16_9FIRM</name>
<keyword evidence="1" id="KW-0732">Signal</keyword>
<dbReference type="PANTHER" id="PTHR43649:SF12">
    <property type="entry name" value="DIACETYLCHITOBIOSE BINDING PROTEIN DASA"/>
    <property type="match status" value="1"/>
</dbReference>
<proteinExistence type="predicted"/>